<dbReference type="OMA" id="TIVQPCK"/>
<dbReference type="OrthoDB" id="5351233at2759"/>
<comment type="subcellular location">
    <subcellularLocation>
        <location evidence="2">Cytoplasm</location>
    </subcellularLocation>
    <subcellularLocation>
        <location evidence="1">Nucleus</location>
    </subcellularLocation>
</comment>
<feature type="domain" description="CSN8/PSMD8/EIF3K" evidence="6">
    <location>
        <begin position="49"/>
        <end position="173"/>
    </location>
</feature>
<name>C1MI96_MICPC</name>
<evidence type="ECO:0000256" key="2">
    <source>
        <dbReference type="ARBA" id="ARBA00004496"/>
    </source>
</evidence>
<keyword evidence="4" id="KW-0736">Signalosome</keyword>
<dbReference type="RefSeq" id="XP_003055090.1">
    <property type="nucleotide sequence ID" value="XM_003055044.1"/>
</dbReference>
<keyword evidence="5" id="KW-0539">Nucleus</keyword>
<evidence type="ECO:0000313" key="8">
    <source>
        <dbReference type="Proteomes" id="UP000001876"/>
    </source>
</evidence>
<dbReference type="GeneID" id="9680272"/>
<dbReference type="GO" id="GO:0005737">
    <property type="term" value="C:cytoplasm"/>
    <property type="evidence" value="ECO:0007669"/>
    <property type="project" value="UniProtKB-SubCell"/>
</dbReference>
<proteinExistence type="predicted"/>
<dbReference type="AlphaFoldDB" id="C1MI96"/>
<organism evidence="8">
    <name type="scientific">Micromonas pusilla (strain CCMP1545)</name>
    <name type="common">Picoplanktonic green alga</name>
    <dbReference type="NCBI Taxonomy" id="564608"/>
    <lineage>
        <taxon>Eukaryota</taxon>
        <taxon>Viridiplantae</taxon>
        <taxon>Chlorophyta</taxon>
        <taxon>Mamiellophyceae</taxon>
        <taxon>Mamiellales</taxon>
        <taxon>Mamiellaceae</taxon>
        <taxon>Micromonas</taxon>
    </lineage>
</organism>
<evidence type="ECO:0000256" key="1">
    <source>
        <dbReference type="ARBA" id="ARBA00004123"/>
    </source>
</evidence>
<dbReference type="EMBL" id="GG663735">
    <property type="protein sequence ID" value="EEH60342.1"/>
    <property type="molecule type" value="Genomic_DNA"/>
</dbReference>
<dbReference type="InterPro" id="IPR033464">
    <property type="entry name" value="CSN8_PSD8_EIF3K"/>
</dbReference>
<dbReference type="eggNOG" id="KOG4414">
    <property type="taxonomic scope" value="Eukaryota"/>
</dbReference>
<gene>
    <name evidence="7" type="ORF">MICPUCDRAFT_50489</name>
</gene>
<dbReference type="GO" id="GO:0008180">
    <property type="term" value="C:COP9 signalosome"/>
    <property type="evidence" value="ECO:0007669"/>
    <property type="project" value="UniProtKB-KW"/>
</dbReference>
<accession>C1MI96</accession>
<dbReference type="Proteomes" id="UP000001876">
    <property type="component" value="Unassembled WGS sequence"/>
</dbReference>
<sequence length="209" mass="21740">MATAVNERVDALLASGDAAAHCLVGATCDDAELACAGPIPEDWPRALQILGHLATGALVEAHLAWCRVPEPLRASDAELVAAKALLDALRRRDLAGLHARADGTSWSARAAPIVRAIASDARERALDLIARAYTTASVAHVAAALGTSAPDAIARCAARGWGVSEDGAWLDVVKPPVTEKQRAAIDALTSLTEVTTHLGDFALDTEQES</sequence>
<evidence type="ECO:0000313" key="7">
    <source>
        <dbReference type="EMBL" id="EEH60342.1"/>
    </source>
</evidence>
<dbReference type="STRING" id="564608.C1MI96"/>
<evidence type="ECO:0000256" key="3">
    <source>
        <dbReference type="ARBA" id="ARBA00022490"/>
    </source>
</evidence>
<keyword evidence="3" id="KW-0963">Cytoplasm</keyword>
<evidence type="ECO:0000259" key="6">
    <source>
        <dbReference type="Pfam" id="PF10075"/>
    </source>
</evidence>
<reference evidence="7 8" key="1">
    <citation type="journal article" date="2009" name="Science">
        <title>Green evolution and dynamic adaptations revealed by genomes of the marine picoeukaryotes Micromonas.</title>
        <authorList>
            <person name="Worden A.Z."/>
            <person name="Lee J.H."/>
            <person name="Mock T."/>
            <person name="Rouze P."/>
            <person name="Simmons M.P."/>
            <person name="Aerts A.L."/>
            <person name="Allen A.E."/>
            <person name="Cuvelier M.L."/>
            <person name="Derelle E."/>
            <person name="Everett M.V."/>
            <person name="Foulon E."/>
            <person name="Grimwood J."/>
            <person name="Gundlach H."/>
            <person name="Henrissat B."/>
            <person name="Napoli C."/>
            <person name="McDonald S.M."/>
            <person name="Parker M.S."/>
            <person name="Rombauts S."/>
            <person name="Salamov A."/>
            <person name="Von Dassow P."/>
            <person name="Badger J.H."/>
            <person name="Coutinho P.M."/>
            <person name="Demir E."/>
            <person name="Dubchak I."/>
            <person name="Gentemann C."/>
            <person name="Eikrem W."/>
            <person name="Gready J.E."/>
            <person name="John U."/>
            <person name="Lanier W."/>
            <person name="Lindquist E.A."/>
            <person name="Lucas S."/>
            <person name="Mayer K.F."/>
            <person name="Moreau H."/>
            <person name="Not F."/>
            <person name="Otillar R."/>
            <person name="Panaud O."/>
            <person name="Pangilinan J."/>
            <person name="Paulsen I."/>
            <person name="Piegu B."/>
            <person name="Poliakov A."/>
            <person name="Robbens S."/>
            <person name="Schmutz J."/>
            <person name="Toulza E."/>
            <person name="Wyss T."/>
            <person name="Zelensky A."/>
            <person name="Zhou K."/>
            <person name="Armbrust E.V."/>
            <person name="Bhattacharya D."/>
            <person name="Goodenough U.W."/>
            <person name="Van de Peer Y."/>
            <person name="Grigoriev I.V."/>
        </authorList>
    </citation>
    <scope>NUCLEOTIDE SEQUENCE [LARGE SCALE GENOMIC DNA]</scope>
    <source>
        <strain evidence="7 8">CCMP1545</strain>
    </source>
</reference>
<evidence type="ECO:0000256" key="5">
    <source>
        <dbReference type="ARBA" id="ARBA00023242"/>
    </source>
</evidence>
<protein>
    <submittedName>
        <fullName evidence="7">Predicted protein</fullName>
    </submittedName>
</protein>
<dbReference type="Pfam" id="PF10075">
    <property type="entry name" value="CSN8_PSD8_EIF3K"/>
    <property type="match status" value="1"/>
</dbReference>
<evidence type="ECO:0000256" key="4">
    <source>
        <dbReference type="ARBA" id="ARBA00022790"/>
    </source>
</evidence>
<dbReference type="InterPro" id="IPR033205">
    <property type="entry name" value="COP9_CSN8"/>
</dbReference>
<dbReference type="GO" id="GO:0000338">
    <property type="term" value="P:protein deneddylation"/>
    <property type="evidence" value="ECO:0007669"/>
    <property type="project" value="InterPro"/>
</dbReference>
<keyword evidence="8" id="KW-1185">Reference proteome</keyword>
<dbReference type="KEGG" id="mpp:MICPUCDRAFT_50489"/>
<dbReference type="PANTHER" id="PTHR13339:SF0">
    <property type="entry name" value="COP9 SIGNALOSOME COMPLEX SUBUNIT 8"/>
    <property type="match status" value="1"/>
</dbReference>
<dbReference type="PANTHER" id="PTHR13339">
    <property type="entry name" value="COP9 SIGNALOSOME COMPLEX SUBUNIT 8"/>
    <property type="match status" value="1"/>
</dbReference>
<dbReference type="GO" id="GO:0010387">
    <property type="term" value="P:COP9 signalosome assembly"/>
    <property type="evidence" value="ECO:0007669"/>
    <property type="project" value="InterPro"/>
</dbReference>